<evidence type="ECO:0000313" key="1">
    <source>
        <dbReference type="EMBL" id="KKM03899.1"/>
    </source>
</evidence>
<comment type="caution">
    <text evidence="1">The sequence shown here is derived from an EMBL/GenBank/DDBJ whole genome shotgun (WGS) entry which is preliminary data.</text>
</comment>
<organism evidence="1">
    <name type="scientific">marine sediment metagenome</name>
    <dbReference type="NCBI Taxonomy" id="412755"/>
    <lineage>
        <taxon>unclassified sequences</taxon>
        <taxon>metagenomes</taxon>
        <taxon>ecological metagenomes</taxon>
    </lineage>
</organism>
<name>A0A0F9GYK6_9ZZZZ</name>
<dbReference type="EMBL" id="LAZR01016579">
    <property type="protein sequence ID" value="KKM03899.1"/>
    <property type="molecule type" value="Genomic_DNA"/>
</dbReference>
<protein>
    <submittedName>
        <fullName evidence="1">Uncharacterized protein</fullName>
    </submittedName>
</protein>
<proteinExistence type="predicted"/>
<accession>A0A0F9GYK6</accession>
<gene>
    <name evidence="1" type="ORF">LCGC14_1769790</name>
</gene>
<reference evidence="1" key="1">
    <citation type="journal article" date="2015" name="Nature">
        <title>Complex archaea that bridge the gap between prokaryotes and eukaryotes.</title>
        <authorList>
            <person name="Spang A."/>
            <person name="Saw J.H."/>
            <person name="Jorgensen S.L."/>
            <person name="Zaremba-Niedzwiedzka K."/>
            <person name="Martijn J."/>
            <person name="Lind A.E."/>
            <person name="van Eijk R."/>
            <person name="Schleper C."/>
            <person name="Guy L."/>
            <person name="Ettema T.J."/>
        </authorList>
    </citation>
    <scope>NUCLEOTIDE SEQUENCE</scope>
</reference>
<sequence>MCSRYKRDEVDPMCACELPFEDMPEYIKKHVHYVLITDIGK</sequence>
<dbReference type="AlphaFoldDB" id="A0A0F9GYK6"/>